<sequence>MGIKDSKVFIVSRVDVSFLLCSWLADLTTGTSGILLVLKRYHVFKTENIIVPSYFFTLDKELS</sequence>
<evidence type="ECO:0000313" key="2">
    <source>
        <dbReference type="Proteomes" id="UP000269331"/>
    </source>
</evidence>
<protein>
    <submittedName>
        <fullName evidence="1">Uncharacterized protein</fullName>
    </submittedName>
</protein>
<accession>A0A2Z5TTS5</accession>
<gene>
    <name evidence="1" type="ORF">SR187_9970</name>
</gene>
<organism evidence="1 2">
    <name type="scientific">Streptococcus ruminantium</name>
    <dbReference type="NCBI Taxonomy" id="1917441"/>
    <lineage>
        <taxon>Bacteria</taxon>
        <taxon>Bacillati</taxon>
        <taxon>Bacillota</taxon>
        <taxon>Bacilli</taxon>
        <taxon>Lactobacillales</taxon>
        <taxon>Streptococcaceae</taxon>
        <taxon>Streptococcus</taxon>
    </lineage>
</organism>
<dbReference type="AlphaFoldDB" id="A0A2Z5TTS5"/>
<name>A0A2Z5TTS5_9STRE</name>
<proteinExistence type="predicted"/>
<reference evidence="1 2" key="1">
    <citation type="journal article" date="2018" name="Genome Biol. Evol.">
        <title>Complete Genome Sequence of Streptococcus ruminantium sp. nov. GUT-187T (=DSM 104980T =JCM 31869T), the Type Strain of S. ruminantium, and Comparison with Genome Sequences of Streptococcus suis Strains.</title>
        <authorList>
            <person name="Tohya M."/>
            <person name="Sekizaki T."/>
            <person name="Miyoshi-Akiyama T."/>
        </authorList>
    </citation>
    <scope>NUCLEOTIDE SEQUENCE [LARGE SCALE GENOMIC DNA]</scope>
    <source>
        <strain evidence="1 2">GUT187T</strain>
    </source>
</reference>
<dbReference type="EMBL" id="AP018400">
    <property type="protein sequence ID" value="BBA93594.1"/>
    <property type="molecule type" value="Genomic_DNA"/>
</dbReference>
<dbReference type="KEGG" id="srq:SR187_9970"/>
<dbReference type="Proteomes" id="UP000269331">
    <property type="component" value="Chromosome"/>
</dbReference>
<evidence type="ECO:0000313" key="1">
    <source>
        <dbReference type="EMBL" id="BBA93594.1"/>
    </source>
</evidence>